<protein>
    <submittedName>
        <fullName evidence="2">MULE transposase domain-containing protein</fullName>
    </submittedName>
</protein>
<name>A0A914XK53_9BILA</name>
<reference evidence="2" key="1">
    <citation type="submission" date="2022-11" db="UniProtKB">
        <authorList>
            <consortium name="WormBaseParasite"/>
        </authorList>
    </citation>
    <scope>IDENTIFICATION</scope>
</reference>
<sequence length="147" mass="16460">MVSIAEHVLKDASNVENEPKHWPNFFGYSPATDEEGNGFKLGIMTREQCEWLKALGNRGLTMDRTHNSTRYKLTLVSSIVLDNRQKGLPVAHWLCKSESEAEIVPLFQAIKSRQVVLSYALERPYVKPGCVALQVASRACTLELPTS</sequence>
<dbReference type="AlphaFoldDB" id="A0A914XK53"/>
<organism evidence="1 2">
    <name type="scientific">Plectus sambesii</name>
    <dbReference type="NCBI Taxonomy" id="2011161"/>
    <lineage>
        <taxon>Eukaryota</taxon>
        <taxon>Metazoa</taxon>
        <taxon>Ecdysozoa</taxon>
        <taxon>Nematoda</taxon>
        <taxon>Chromadorea</taxon>
        <taxon>Plectida</taxon>
        <taxon>Plectina</taxon>
        <taxon>Plectoidea</taxon>
        <taxon>Plectidae</taxon>
        <taxon>Plectus</taxon>
    </lineage>
</organism>
<keyword evidence="1" id="KW-1185">Reference proteome</keyword>
<accession>A0A914XK53</accession>
<evidence type="ECO:0000313" key="2">
    <source>
        <dbReference type="WBParaSite" id="PSAMB.scaffold8479size6188.g31429.t1"/>
    </source>
</evidence>
<evidence type="ECO:0000313" key="1">
    <source>
        <dbReference type="Proteomes" id="UP000887566"/>
    </source>
</evidence>
<proteinExistence type="predicted"/>
<dbReference type="WBParaSite" id="PSAMB.scaffold8479size6188.g31429.t1">
    <property type="protein sequence ID" value="PSAMB.scaffold8479size6188.g31429.t1"/>
    <property type="gene ID" value="PSAMB.scaffold8479size6188.g31429"/>
</dbReference>
<dbReference type="Proteomes" id="UP000887566">
    <property type="component" value="Unplaced"/>
</dbReference>